<name>A0ABP0KX69_9DINO</name>
<evidence type="ECO:0000313" key="1">
    <source>
        <dbReference type="EMBL" id="CAK9030579.1"/>
    </source>
</evidence>
<proteinExistence type="predicted"/>
<dbReference type="Proteomes" id="UP001642484">
    <property type="component" value="Unassembled WGS sequence"/>
</dbReference>
<accession>A0ABP0KX69</accession>
<organism evidence="1 2">
    <name type="scientific">Durusdinium trenchii</name>
    <dbReference type="NCBI Taxonomy" id="1381693"/>
    <lineage>
        <taxon>Eukaryota</taxon>
        <taxon>Sar</taxon>
        <taxon>Alveolata</taxon>
        <taxon>Dinophyceae</taxon>
        <taxon>Suessiales</taxon>
        <taxon>Symbiodiniaceae</taxon>
        <taxon>Durusdinium</taxon>
    </lineage>
</organism>
<dbReference type="EMBL" id="CAXAMN010010003">
    <property type="protein sequence ID" value="CAK9030579.1"/>
    <property type="molecule type" value="Genomic_DNA"/>
</dbReference>
<reference evidence="1 2" key="1">
    <citation type="submission" date="2024-02" db="EMBL/GenBank/DDBJ databases">
        <authorList>
            <person name="Chen Y."/>
            <person name="Shah S."/>
            <person name="Dougan E. K."/>
            <person name="Thang M."/>
            <person name="Chan C."/>
        </authorList>
    </citation>
    <scope>NUCLEOTIDE SEQUENCE [LARGE SCALE GENOMIC DNA]</scope>
</reference>
<sequence length="124" mass="13713">MFAATINQGCLCIATSTFKTSTRLTSDRIESMRHLTLCHRAGVEHFPLANSQFERVVVGEKDCSSLGIHSFTSSSTINVTFANFSLALAAKDKWFDSLHWLHWAVVTWNTSSWPSVSMTGTGIL</sequence>
<protein>
    <submittedName>
        <fullName evidence="1">Uncharacterized protein</fullName>
    </submittedName>
</protein>
<keyword evidence="2" id="KW-1185">Reference proteome</keyword>
<comment type="caution">
    <text evidence="1">The sequence shown here is derived from an EMBL/GenBank/DDBJ whole genome shotgun (WGS) entry which is preliminary data.</text>
</comment>
<evidence type="ECO:0000313" key="2">
    <source>
        <dbReference type="Proteomes" id="UP001642484"/>
    </source>
</evidence>
<gene>
    <name evidence="1" type="ORF">CCMP2556_LOCUS17926</name>
</gene>